<evidence type="ECO:0000313" key="19">
    <source>
        <dbReference type="EMBL" id="GCC20332.1"/>
    </source>
</evidence>
<dbReference type="STRING" id="137246.A0A401RQ91"/>
<keyword evidence="11 16" id="KW-0326">Glycosidase</keyword>
<dbReference type="GO" id="GO:0005789">
    <property type="term" value="C:endoplasmic reticulum membrane"/>
    <property type="evidence" value="ECO:0007669"/>
    <property type="project" value="UniProtKB-SubCell"/>
</dbReference>
<evidence type="ECO:0000256" key="14">
    <source>
        <dbReference type="ARBA" id="ARBA00054325"/>
    </source>
</evidence>
<evidence type="ECO:0000259" key="18">
    <source>
        <dbReference type="Pfam" id="PF16923"/>
    </source>
</evidence>
<dbReference type="FunFam" id="1.50.10.10:FF:000009">
    <property type="entry name" value="mannosyl-oligosaccharide glucosidase"/>
    <property type="match status" value="1"/>
</dbReference>
<evidence type="ECO:0000256" key="6">
    <source>
        <dbReference type="ARBA" id="ARBA00022824"/>
    </source>
</evidence>
<dbReference type="GO" id="GO:0004573">
    <property type="term" value="F:Glc3Man9GlcNAc2 oligosaccharide glucosidase activity"/>
    <property type="evidence" value="ECO:0007669"/>
    <property type="project" value="UniProtKB-UniRule"/>
</dbReference>
<sequence>LMWLQQFKAEVNLRHTCEQGDRLPGYGWLMHDGINFGIQEIKDNDFILTTEFVKRLGGQHGGDWTWRITAKPQSSIPENPVISLLFYVAGDGEGILQPHIEEKSKLLAVSGSSEELGKFTITFLAPTTPKSRNYKYASYNSLRAHCPSLEMMTDIVKNSLNGRFVYNTASSPRRYYIGVDSYRPPSKQGGDTMQDNFLVHQVTVQVPFEVEVLFESESFTDRSNHLAGEVFTNELEKWKQAFDEKFNTIFKLPDKGFSPQQIKFAKAVFSNTIGGMGYFYGQSYVQSMYNEYPLPYLEGPLYTAVPSRSFFPRGFLWDEGFHQLLISKWNPSISREVIGHWLDLMNVEGWIPREQILDNEARSKVPAEFIVQRNENANPPTLFLTIQKLIEDLNGRLTKEDKSYLKRLFPRLRTWYDWYNSTQVGSLPSTYRWRGRDTDTNLFLNPKTLTSGLDDYPRASHPSEDERHVDLRCWMTLASKIMTDIAKILGEPHQDYQGMYEKLSDNSLLQELHWSEDLKAFSDYGNHTQSIILEREKIYVPPGQPRQHVQPARLIRSVRKQPKLQYVNAFGYVSLFPFLLQILQPDSPKLLHILNDIKDDEKLWTPYGIRSLSKSNPLYLKRNTEYDPPYWRGPIWINMNYLVVRALHFYSTQNGPYQEMAATLYQELRTNLISNMYKQFVQTGYLWEQYNDSTGKGQGSHPFTGWSSLIVLIMAEQY</sequence>
<evidence type="ECO:0000256" key="3">
    <source>
        <dbReference type="ARBA" id="ARBA00010833"/>
    </source>
</evidence>
<comment type="caution">
    <text evidence="19">The sequence shown here is derived from an EMBL/GenBank/DDBJ whole genome shotgun (WGS) entry which is preliminary data.</text>
</comment>
<keyword evidence="9" id="KW-0472">Membrane</keyword>
<evidence type="ECO:0000256" key="4">
    <source>
        <dbReference type="ARBA" id="ARBA00022692"/>
    </source>
</evidence>
<keyword evidence="6 16" id="KW-0256">Endoplasmic reticulum</keyword>
<evidence type="ECO:0000313" key="20">
    <source>
        <dbReference type="Proteomes" id="UP000287033"/>
    </source>
</evidence>
<organism evidence="19 20">
    <name type="scientific">Chiloscyllium punctatum</name>
    <name type="common">Brownbanded bambooshark</name>
    <name type="synonym">Hemiscyllium punctatum</name>
    <dbReference type="NCBI Taxonomy" id="137246"/>
    <lineage>
        <taxon>Eukaryota</taxon>
        <taxon>Metazoa</taxon>
        <taxon>Chordata</taxon>
        <taxon>Craniata</taxon>
        <taxon>Vertebrata</taxon>
        <taxon>Chondrichthyes</taxon>
        <taxon>Elasmobranchii</taxon>
        <taxon>Galeomorphii</taxon>
        <taxon>Galeoidea</taxon>
        <taxon>Orectolobiformes</taxon>
        <taxon>Hemiscylliidae</taxon>
        <taxon>Chiloscyllium</taxon>
    </lineage>
</organism>
<dbReference type="InterPro" id="IPR004888">
    <property type="entry name" value="Glycoside_hydrolase_63"/>
</dbReference>
<keyword evidence="8" id="KW-1133">Transmembrane helix</keyword>
<evidence type="ECO:0000256" key="10">
    <source>
        <dbReference type="ARBA" id="ARBA00023180"/>
    </source>
</evidence>
<evidence type="ECO:0000256" key="2">
    <source>
        <dbReference type="ARBA" id="ARBA00004740"/>
    </source>
</evidence>
<evidence type="ECO:0000256" key="5">
    <source>
        <dbReference type="ARBA" id="ARBA00022801"/>
    </source>
</evidence>
<dbReference type="InterPro" id="IPR038518">
    <property type="entry name" value="Glyco_hydro_63N_sf"/>
</dbReference>
<evidence type="ECO:0000256" key="16">
    <source>
        <dbReference type="RuleBase" id="RU368089"/>
    </source>
</evidence>
<evidence type="ECO:0000256" key="8">
    <source>
        <dbReference type="ARBA" id="ARBA00022989"/>
    </source>
</evidence>
<gene>
    <name evidence="19" type="ORF">chiPu_0021348</name>
</gene>
<dbReference type="InterPro" id="IPR031631">
    <property type="entry name" value="Glyco_hydro_63N"/>
</dbReference>
<feature type="domain" description="Glycosyl hydrolase family 63 C-terminal" evidence="17">
    <location>
        <begin position="227"/>
        <end position="716"/>
    </location>
</feature>
<dbReference type="Proteomes" id="UP000287033">
    <property type="component" value="Unassembled WGS sequence"/>
</dbReference>
<dbReference type="GO" id="GO:0009311">
    <property type="term" value="P:oligosaccharide metabolic process"/>
    <property type="evidence" value="ECO:0007669"/>
    <property type="project" value="UniProtKB-UniRule"/>
</dbReference>
<dbReference type="InterPro" id="IPR008928">
    <property type="entry name" value="6-hairpin_glycosidase_sf"/>
</dbReference>
<dbReference type="Gene3D" id="2.70.98.110">
    <property type="entry name" value="Glycosyl hydrolase family 63, N-terminal domain"/>
    <property type="match status" value="1"/>
</dbReference>
<keyword evidence="4" id="KW-0812">Transmembrane</keyword>
<name>A0A401RQ91_CHIPU</name>
<dbReference type="InterPro" id="IPR012341">
    <property type="entry name" value="6hp_glycosidase-like_sf"/>
</dbReference>
<reference evidence="19 20" key="1">
    <citation type="journal article" date="2018" name="Nat. Ecol. Evol.">
        <title>Shark genomes provide insights into elasmobranch evolution and the origin of vertebrates.</title>
        <authorList>
            <person name="Hara Y"/>
            <person name="Yamaguchi K"/>
            <person name="Onimaru K"/>
            <person name="Kadota M"/>
            <person name="Koyanagi M"/>
            <person name="Keeley SD"/>
            <person name="Tatsumi K"/>
            <person name="Tanaka K"/>
            <person name="Motone F"/>
            <person name="Kageyama Y"/>
            <person name="Nozu R"/>
            <person name="Adachi N"/>
            <person name="Nishimura O"/>
            <person name="Nakagawa R"/>
            <person name="Tanegashima C"/>
            <person name="Kiyatake I"/>
            <person name="Matsumoto R"/>
            <person name="Murakumo K"/>
            <person name="Nishida K"/>
            <person name="Terakita A"/>
            <person name="Kuratani S"/>
            <person name="Sato K"/>
            <person name="Hyodo S Kuraku.S."/>
        </authorList>
    </citation>
    <scope>NUCLEOTIDE SEQUENCE [LARGE SCALE GENOMIC DNA]</scope>
</reference>
<dbReference type="EC" id="3.2.1.106" evidence="12 16"/>
<dbReference type="OrthoDB" id="410058at2759"/>
<dbReference type="Pfam" id="PF16923">
    <property type="entry name" value="Glyco_hydro_63N"/>
    <property type="match status" value="1"/>
</dbReference>
<evidence type="ECO:0000256" key="12">
    <source>
        <dbReference type="ARBA" id="ARBA00038888"/>
    </source>
</evidence>
<comment type="catalytic activity">
    <reaction evidence="13">
        <text>N(4)-(alpha-D-Glc-(1-&gt;2)-alpha-D-Glc-(1-&gt;3)-alpha-D-Glc-(1-&gt;3)-alpha-D-Man-(1-&gt;2)-alpha-D-Man-(1-&gt;2)-alpha-D-Man-(1-&gt;3)-[alpha-D-Man-(1-&gt;2)-alpha-D-Man-(1-&gt;3)-[alpha-D-Man-(1-&gt;2)-alpha-D-Man-(1-&gt;6)]-alpha-D-Man-(1-&gt;6)]-beta-D-Man-(1-&gt;4)-beta-D-GlcNAc-(1-&gt;4)-beta-D-GlcNAc)-L-asparaginyl-[protein] + H2O = N(4)-(alpha-D-Glc-(1-&gt;3)-alpha-D-Glc-(1-&gt;3)-alpha-D-Man-(1-&gt;2)-alpha-D-Man-(1-&gt;2)-alpha-D-Man-(1-&gt;3)-[alpha-D-Man-(1-&gt;2)-alpha-D-Man-(1-&gt;3)-[alpha-D-Man-(1-&gt;2)-alpha-D-Man-(1-&gt;6)]-alpha-D-Man-(1-&gt;6)]-beta-D-Man-(1-&gt;4)-beta-D-GlcNAc-(1-&gt;4)-beta-D-GlcNAc)-L-asparaginyl-[protein] + beta-D-glucose</text>
        <dbReference type="Rhea" id="RHEA:55988"/>
        <dbReference type="Rhea" id="RHEA-COMP:12806"/>
        <dbReference type="Rhea" id="RHEA-COMP:14355"/>
        <dbReference type="ChEBI" id="CHEBI:15377"/>
        <dbReference type="ChEBI" id="CHEBI:15903"/>
        <dbReference type="ChEBI" id="CHEBI:59082"/>
        <dbReference type="ChEBI" id="CHEBI:132537"/>
        <dbReference type="EC" id="3.2.1.106"/>
    </reaction>
    <physiologicalReaction direction="left-to-right" evidence="13">
        <dbReference type="Rhea" id="RHEA:55989"/>
    </physiologicalReaction>
</comment>
<comment type="function">
    <text evidence="16">Cleaves the distal alpha 1,2-linked glucose residue from the Glc(3)Man(9)GlcNAc(2) oligosaccharide precursor.</text>
</comment>
<dbReference type="PANTHER" id="PTHR10412">
    <property type="entry name" value="MANNOSYL-OLIGOSACCHARIDE GLUCOSIDASE"/>
    <property type="match status" value="1"/>
</dbReference>
<evidence type="ECO:0000256" key="7">
    <source>
        <dbReference type="ARBA" id="ARBA00022968"/>
    </source>
</evidence>
<comment type="similarity">
    <text evidence="3 16">Belongs to the glycosyl hydrolase 63 family.</text>
</comment>
<dbReference type="GO" id="GO:0006487">
    <property type="term" value="P:protein N-linked glycosylation"/>
    <property type="evidence" value="ECO:0007669"/>
    <property type="project" value="UniProtKB-UniRule"/>
</dbReference>
<dbReference type="OMA" id="FNWYNTT"/>
<comment type="subcellular location">
    <subcellularLocation>
        <location evidence="1 16">Endoplasmic reticulum membrane</location>
        <topology evidence="1 16">Single-pass type II membrane protein</topology>
    </subcellularLocation>
</comment>
<evidence type="ECO:0000256" key="1">
    <source>
        <dbReference type="ARBA" id="ARBA00004648"/>
    </source>
</evidence>
<evidence type="ECO:0000256" key="15">
    <source>
        <dbReference type="ARBA" id="ARBA00073940"/>
    </source>
</evidence>
<evidence type="ECO:0000256" key="13">
    <source>
        <dbReference type="ARBA" id="ARBA00052596"/>
    </source>
</evidence>
<protein>
    <recommendedName>
        <fullName evidence="15 16">Mannosyl-oligosaccharide glucosidase</fullName>
        <ecNumber evidence="12 16">3.2.1.106</ecNumber>
    </recommendedName>
</protein>
<dbReference type="AlphaFoldDB" id="A0A401RQ91"/>
<dbReference type="EMBL" id="BEZZ01003749">
    <property type="protein sequence ID" value="GCC20332.1"/>
    <property type="molecule type" value="Genomic_DNA"/>
</dbReference>
<comment type="function">
    <text evidence="14">In the context of N-glycan degradation, cleaves the distal alpha 1,2-linked glucose residue from the Glc(3)Man(9)GlcNAc(2) oligosaccharide precursor in a highly specific manner.</text>
</comment>
<dbReference type="PANTHER" id="PTHR10412:SF11">
    <property type="entry name" value="MANNOSYL-OLIGOSACCHARIDE GLUCOSIDASE"/>
    <property type="match status" value="1"/>
</dbReference>
<evidence type="ECO:0000259" key="17">
    <source>
        <dbReference type="Pfam" id="PF03200"/>
    </source>
</evidence>
<feature type="domain" description="Glycosyl hydrolase family 63 N-terminal" evidence="18">
    <location>
        <begin position="1"/>
        <end position="146"/>
    </location>
</feature>
<keyword evidence="10" id="KW-0325">Glycoprotein</keyword>
<comment type="pathway">
    <text evidence="2">Glycan metabolism; N-glycan degradation.</text>
</comment>
<keyword evidence="7" id="KW-0735">Signal-anchor</keyword>
<dbReference type="Gene3D" id="1.50.10.10">
    <property type="match status" value="1"/>
</dbReference>
<evidence type="ECO:0000256" key="9">
    <source>
        <dbReference type="ARBA" id="ARBA00023136"/>
    </source>
</evidence>
<dbReference type="InterPro" id="IPR031335">
    <property type="entry name" value="Glyco_hydro_63_C"/>
</dbReference>
<feature type="non-terminal residue" evidence="19">
    <location>
        <position position="1"/>
    </location>
</feature>
<accession>A0A401RQ91</accession>
<dbReference type="Pfam" id="PF03200">
    <property type="entry name" value="Glyco_hydro_63"/>
    <property type="match status" value="1"/>
</dbReference>
<proteinExistence type="inferred from homology"/>
<keyword evidence="5 16" id="KW-0378">Hydrolase</keyword>
<evidence type="ECO:0000256" key="11">
    <source>
        <dbReference type="ARBA" id="ARBA00023295"/>
    </source>
</evidence>
<keyword evidence="20" id="KW-1185">Reference proteome</keyword>
<dbReference type="FunFam" id="2.70.98.110:FF:000001">
    <property type="entry name" value="Mannosyl-oligosaccharide glucosidase"/>
    <property type="match status" value="1"/>
</dbReference>
<dbReference type="SUPFAM" id="SSF48208">
    <property type="entry name" value="Six-hairpin glycosidases"/>
    <property type="match status" value="1"/>
</dbReference>